<dbReference type="EMBL" id="JAMXLR010000055">
    <property type="protein sequence ID" value="MCO6045472.1"/>
    <property type="molecule type" value="Genomic_DNA"/>
</dbReference>
<dbReference type="InterPro" id="IPR005532">
    <property type="entry name" value="SUMF_dom"/>
</dbReference>
<dbReference type="InterPro" id="IPR042095">
    <property type="entry name" value="SUMF_sf"/>
</dbReference>
<dbReference type="PANTHER" id="PTHR23150">
    <property type="entry name" value="SULFATASE MODIFYING FACTOR 1, 2"/>
    <property type="match status" value="1"/>
</dbReference>
<dbReference type="SUPFAM" id="SSF56436">
    <property type="entry name" value="C-type lectin-like"/>
    <property type="match status" value="1"/>
</dbReference>
<dbReference type="InterPro" id="IPR016187">
    <property type="entry name" value="CTDL_fold"/>
</dbReference>
<comment type="caution">
    <text evidence="4">The sequence shown here is derived from an EMBL/GenBank/DDBJ whole genome shotgun (WGS) entry which is preliminary data.</text>
</comment>
<name>A0A9X2FCF2_9BACT</name>
<feature type="domain" description="Sulfatase-modifying factor enzyme-like" evidence="3">
    <location>
        <begin position="61"/>
        <end position="294"/>
    </location>
</feature>
<keyword evidence="2" id="KW-0732">Signal</keyword>
<keyword evidence="5" id="KW-1185">Reference proteome</keyword>
<dbReference type="InterPro" id="IPR051043">
    <property type="entry name" value="Sulfatase_Mod_Factor_Kinase"/>
</dbReference>
<protein>
    <submittedName>
        <fullName evidence="4">Formylglycine-generating enzyme family protein</fullName>
    </submittedName>
</protein>
<organism evidence="4 5">
    <name type="scientific">Aeoliella straminimaris</name>
    <dbReference type="NCBI Taxonomy" id="2954799"/>
    <lineage>
        <taxon>Bacteria</taxon>
        <taxon>Pseudomonadati</taxon>
        <taxon>Planctomycetota</taxon>
        <taxon>Planctomycetia</taxon>
        <taxon>Pirellulales</taxon>
        <taxon>Lacipirellulaceae</taxon>
        <taxon>Aeoliella</taxon>
    </lineage>
</organism>
<dbReference type="Pfam" id="PF03781">
    <property type="entry name" value="FGE-sulfatase"/>
    <property type="match status" value="1"/>
</dbReference>
<accession>A0A9X2FCF2</accession>
<gene>
    <name evidence="4" type="ORF">NG895_16295</name>
</gene>
<dbReference type="Gene3D" id="3.90.1580.10">
    <property type="entry name" value="paralog of FGE (formylglycine-generating enzyme)"/>
    <property type="match status" value="1"/>
</dbReference>
<evidence type="ECO:0000259" key="3">
    <source>
        <dbReference type="Pfam" id="PF03781"/>
    </source>
</evidence>
<feature type="signal peptide" evidence="2">
    <location>
        <begin position="1"/>
        <end position="17"/>
    </location>
</feature>
<dbReference type="Proteomes" id="UP001155241">
    <property type="component" value="Unassembled WGS sequence"/>
</dbReference>
<proteinExistence type="predicted"/>
<feature type="compositionally biased region" description="Basic and acidic residues" evidence="1">
    <location>
        <begin position="352"/>
        <end position="374"/>
    </location>
</feature>
<evidence type="ECO:0000256" key="2">
    <source>
        <dbReference type="SAM" id="SignalP"/>
    </source>
</evidence>
<feature type="region of interest" description="Disordered" evidence="1">
    <location>
        <begin position="336"/>
        <end position="380"/>
    </location>
</feature>
<evidence type="ECO:0000313" key="5">
    <source>
        <dbReference type="Proteomes" id="UP001155241"/>
    </source>
</evidence>
<evidence type="ECO:0000256" key="1">
    <source>
        <dbReference type="SAM" id="MobiDB-lite"/>
    </source>
</evidence>
<dbReference type="PANTHER" id="PTHR23150:SF19">
    <property type="entry name" value="FORMYLGLYCINE-GENERATING ENZYME"/>
    <property type="match status" value="1"/>
</dbReference>
<dbReference type="AlphaFoldDB" id="A0A9X2FCF2"/>
<dbReference type="RefSeq" id="WP_252853584.1">
    <property type="nucleotide sequence ID" value="NZ_JAMXLR010000055.1"/>
</dbReference>
<reference evidence="4" key="1">
    <citation type="submission" date="2022-06" db="EMBL/GenBank/DDBJ databases">
        <title>Aeoliella straminimaris, a novel planctomycete from sediments.</title>
        <authorList>
            <person name="Vitorino I.R."/>
            <person name="Lage O.M."/>
        </authorList>
    </citation>
    <scope>NUCLEOTIDE SEQUENCE</scope>
    <source>
        <strain evidence="4">ICT_H6.2</strain>
    </source>
</reference>
<sequence length="380" mass="42367">MPQRLCFAALLSMVALAATSSAENTPGLVAEAPAEGRSVATDQGYMVTYTETIPGTDVTFTMVPVPGGEYEFQQGDRTLKVKVAPFWMGKTEVTWAEYKKYMQLADVFAKFDDLGLRKVSEENAVDAITAPSKLYEPSFTFESGDDPNQPAISMTQYAAKQYTKWISLLSGRFFRLPSEAEWEYACRAGSDTTYSFGDDEEELEEFAWYDDMNDYQTGPVATKKPNAWGLYDMHGNAAEWVLDAAEAPEDGLADGATVTSEEAIAWPTKLYPRVIKGGAWDSFAEDCTVTSRIESHDDDWKSNDPNVPSSPWWFASYDGQLVGFRVIRPLATPPRSEQEKFWQADLPQVSEHANRRIDKEGKGERGLVDPELPKAIENLE</sequence>
<feature type="chain" id="PRO_5040866004" evidence="2">
    <location>
        <begin position="18"/>
        <end position="380"/>
    </location>
</feature>
<evidence type="ECO:0000313" key="4">
    <source>
        <dbReference type="EMBL" id="MCO6045472.1"/>
    </source>
</evidence>
<dbReference type="GO" id="GO:0120147">
    <property type="term" value="F:formylglycine-generating oxidase activity"/>
    <property type="evidence" value="ECO:0007669"/>
    <property type="project" value="TreeGrafter"/>
</dbReference>